<evidence type="ECO:0000313" key="1">
    <source>
        <dbReference type="EMBL" id="OAF65100.1"/>
    </source>
</evidence>
<proteinExistence type="predicted"/>
<dbReference type="EMBL" id="LWCA01001447">
    <property type="protein sequence ID" value="OAF65100.1"/>
    <property type="molecule type" value="Genomic_DNA"/>
</dbReference>
<protein>
    <submittedName>
        <fullName evidence="1">Uncharacterized protein</fullName>
    </submittedName>
</protein>
<organism evidence="1 2">
    <name type="scientific">Intoshia linei</name>
    <dbReference type="NCBI Taxonomy" id="1819745"/>
    <lineage>
        <taxon>Eukaryota</taxon>
        <taxon>Metazoa</taxon>
        <taxon>Spiralia</taxon>
        <taxon>Lophotrochozoa</taxon>
        <taxon>Mesozoa</taxon>
        <taxon>Orthonectida</taxon>
        <taxon>Rhopaluridae</taxon>
        <taxon>Intoshia</taxon>
    </lineage>
</organism>
<reference evidence="1 2" key="1">
    <citation type="submission" date="2016-04" db="EMBL/GenBank/DDBJ databases">
        <title>The genome of Intoshia linei affirms orthonectids as highly simplified spiralians.</title>
        <authorList>
            <person name="Mikhailov K.V."/>
            <person name="Slusarev G.S."/>
            <person name="Nikitin M.A."/>
            <person name="Logacheva M.D."/>
            <person name="Penin A."/>
            <person name="Aleoshin V."/>
            <person name="Panchin Y.V."/>
        </authorList>
    </citation>
    <scope>NUCLEOTIDE SEQUENCE [LARGE SCALE GENOMIC DNA]</scope>
    <source>
        <strain evidence="1">Intl2013</strain>
        <tissue evidence="1">Whole animal</tissue>
    </source>
</reference>
<comment type="caution">
    <text evidence="1">The sequence shown here is derived from an EMBL/GenBank/DDBJ whole genome shotgun (WGS) entry which is preliminary data.</text>
</comment>
<accession>A0A177ATF0</accession>
<dbReference type="Proteomes" id="UP000078046">
    <property type="component" value="Unassembled WGS sequence"/>
</dbReference>
<dbReference type="AlphaFoldDB" id="A0A177ATF0"/>
<gene>
    <name evidence="1" type="ORF">A3Q56_07193</name>
</gene>
<feature type="non-terminal residue" evidence="1">
    <location>
        <position position="117"/>
    </location>
</feature>
<evidence type="ECO:0000313" key="2">
    <source>
        <dbReference type="Proteomes" id="UP000078046"/>
    </source>
</evidence>
<name>A0A177ATF0_9BILA</name>
<sequence>MDMIQFYISINDNILYRIKKKKFIYHNIVVEKFIQLCSKLCNDILDYFEDATDLYLTELLSMTQLIEPTAKPREPICHLIGILQNLLELRSHEDYNIQNGSVNQRLKETELVILYIR</sequence>
<keyword evidence="2" id="KW-1185">Reference proteome</keyword>